<organism evidence="1 2">
    <name type="scientific">Dioscorea alata</name>
    <name type="common">Purple yam</name>
    <dbReference type="NCBI Taxonomy" id="55571"/>
    <lineage>
        <taxon>Eukaryota</taxon>
        <taxon>Viridiplantae</taxon>
        <taxon>Streptophyta</taxon>
        <taxon>Embryophyta</taxon>
        <taxon>Tracheophyta</taxon>
        <taxon>Spermatophyta</taxon>
        <taxon>Magnoliopsida</taxon>
        <taxon>Liliopsida</taxon>
        <taxon>Dioscoreales</taxon>
        <taxon>Dioscoreaceae</taxon>
        <taxon>Dioscorea</taxon>
    </lineage>
</organism>
<reference evidence="2" key="1">
    <citation type="journal article" date="2022" name="Nat. Commun.">
        <title>Chromosome evolution and the genetic basis of agronomically important traits in greater yam.</title>
        <authorList>
            <person name="Bredeson J.V."/>
            <person name="Lyons J.B."/>
            <person name="Oniyinde I.O."/>
            <person name="Okereke N.R."/>
            <person name="Kolade O."/>
            <person name="Nnabue I."/>
            <person name="Nwadili C.O."/>
            <person name="Hribova E."/>
            <person name="Parker M."/>
            <person name="Nwogha J."/>
            <person name="Shu S."/>
            <person name="Carlson J."/>
            <person name="Kariba R."/>
            <person name="Muthemba S."/>
            <person name="Knop K."/>
            <person name="Barton G.J."/>
            <person name="Sherwood A.V."/>
            <person name="Lopez-Montes A."/>
            <person name="Asiedu R."/>
            <person name="Jamnadass R."/>
            <person name="Muchugi A."/>
            <person name="Goodstein D."/>
            <person name="Egesi C.N."/>
            <person name="Featherston J."/>
            <person name="Asfaw A."/>
            <person name="Simpson G.G."/>
            <person name="Dolezel J."/>
            <person name="Hendre P.S."/>
            <person name="Van Deynze A."/>
            <person name="Kumar P.L."/>
            <person name="Obidiegwu J.E."/>
            <person name="Bhattacharjee R."/>
            <person name="Rokhsar D.S."/>
        </authorList>
    </citation>
    <scope>NUCLEOTIDE SEQUENCE [LARGE SCALE GENOMIC DNA]</scope>
    <source>
        <strain evidence="2">cv. TDa95/00328</strain>
    </source>
</reference>
<proteinExistence type="predicted"/>
<gene>
    <name evidence="1" type="ORF">IHE45_10G069800</name>
</gene>
<comment type="caution">
    <text evidence="1">The sequence shown here is derived from an EMBL/GenBank/DDBJ whole genome shotgun (WGS) entry which is preliminary data.</text>
</comment>
<protein>
    <submittedName>
        <fullName evidence="1">Uncharacterized protein</fullName>
    </submittedName>
</protein>
<dbReference type="EMBL" id="CM037020">
    <property type="protein sequence ID" value="KAH7671079.1"/>
    <property type="molecule type" value="Genomic_DNA"/>
</dbReference>
<accession>A0ACB7VC28</accession>
<keyword evidence="2" id="KW-1185">Reference proteome</keyword>
<evidence type="ECO:0000313" key="1">
    <source>
        <dbReference type="EMBL" id="KAH7671079.1"/>
    </source>
</evidence>
<evidence type="ECO:0000313" key="2">
    <source>
        <dbReference type="Proteomes" id="UP000827976"/>
    </source>
</evidence>
<name>A0ACB7VC28_DIOAL</name>
<sequence>MFFFMGRRRGRSVLPCMHPFLYKLIKFPSSHCPFSEEAATFCSSLIECLRKLEESLAESSVSLHWSIEAMHVLKKLQLDLLSFLKRFDLPISCEVEQDWFNHYMDATITLLDLCNSMKSAISATHRYRMTVSFAIESLSRYEEDDDLSSCMVTLNKIIECKGLETLQQQQQQKRKTLLQHDKMKVCSLIMPLKGCSKKHDKSVSMIIFAAKSVMVILSLLLVSAIVSPVSINMEGDCVFGRRFPELKLFMEMLEALVGRFREKSSLSLSSPENGSRLVLVEHEKVDKVVGELKEQVVQGVVEDKQRFQSGIELLRSKSAELSESVEMFDAVVDEVFNVVIRGRNEMLGVLKDKGL</sequence>
<dbReference type="Proteomes" id="UP000827976">
    <property type="component" value="Chromosome 10"/>
</dbReference>